<dbReference type="NCBIfam" id="TIGR01830">
    <property type="entry name" value="3oxo_ACP_reduc"/>
    <property type="match status" value="1"/>
</dbReference>
<accession>A0A7S0I0W7</accession>
<comment type="similarity">
    <text evidence="1 7">Belongs to the short-chain dehydrogenases/reductases (SDR) family.</text>
</comment>
<dbReference type="GO" id="GO:0051287">
    <property type="term" value="F:NAD binding"/>
    <property type="evidence" value="ECO:0007669"/>
    <property type="project" value="InterPro"/>
</dbReference>
<feature type="domain" description="Ketoreductase" evidence="9">
    <location>
        <begin position="26"/>
        <end position="197"/>
    </location>
</feature>
<evidence type="ECO:0000256" key="5">
    <source>
        <dbReference type="PIRSR" id="PIRSR611284-1"/>
    </source>
</evidence>
<feature type="binding site" evidence="6">
    <location>
        <position position="209"/>
    </location>
    <ligand>
        <name>NADP(+)</name>
        <dbReference type="ChEBI" id="CHEBI:58349"/>
    </ligand>
</feature>
<feature type="region of interest" description="Disordered" evidence="8">
    <location>
        <begin position="1"/>
        <end position="20"/>
    </location>
</feature>
<dbReference type="SMART" id="SM00822">
    <property type="entry name" value="PKS_KR"/>
    <property type="match status" value="1"/>
</dbReference>
<feature type="binding site" evidence="6">
    <location>
        <begin position="32"/>
        <end position="35"/>
    </location>
    <ligand>
        <name>NADP(+)</name>
        <dbReference type="ChEBI" id="CHEBI:58349"/>
    </ligand>
</feature>
<evidence type="ECO:0000256" key="4">
    <source>
        <dbReference type="ARBA" id="ARBA00048508"/>
    </source>
</evidence>
<dbReference type="AlphaFoldDB" id="A0A7S0I0W7"/>
<name>A0A7S0I0W7_9CRYP</name>
<gene>
    <name evidence="10" type="ORF">HPHI1048_LOCUS23289</name>
</gene>
<dbReference type="InterPro" id="IPR011284">
    <property type="entry name" value="3oxo_ACP_reduc"/>
</dbReference>
<dbReference type="InterPro" id="IPR057326">
    <property type="entry name" value="KR_dom"/>
</dbReference>
<evidence type="ECO:0000256" key="3">
    <source>
        <dbReference type="ARBA" id="ARBA00023002"/>
    </source>
</evidence>
<dbReference type="GO" id="GO:0006633">
    <property type="term" value="P:fatty acid biosynthetic process"/>
    <property type="evidence" value="ECO:0007669"/>
    <property type="project" value="InterPro"/>
</dbReference>
<organism evidence="10">
    <name type="scientific">Hanusia phi</name>
    <dbReference type="NCBI Taxonomy" id="3032"/>
    <lineage>
        <taxon>Eukaryota</taxon>
        <taxon>Cryptophyceae</taxon>
        <taxon>Pyrenomonadales</taxon>
        <taxon>Geminigeraceae</taxon>
        <taxon>Hanusia</taxon>
    </lineage>
</organism>
<dbReference type="InterPro" id="IPR050259">
    <property type="entry name" value="SDR"/>
</dbReference>
<feature type="binding site" evidence="6">
    <location>
        <begin position="176"/>
        <end position="180"/>
    </location>
    <ligand>
        <name>NADP(+)</name>
        <dbReference type="ChEBI" id="CHEBI:58349"/>
    </ligand>
</feature>
<dbReference type="InterPro" id="IPR002347">
    <property type="entry name" value="SDR_fam"/>
</dbReference>
<dbReference type="SUPFAM" id="SSF51735">
    <property type="entry name" value="NAD(P)-binding Rossmann-fold domains"/>
    <property type="match status" value="1"/>
</dbReference>
<evidence type="ECO:0000313" key="10">
    <source>
        <dbReference type="EMBL" id="CAD8507736.1"/>
    </source>
</evidence>
<dbReference type="EMBL" id="HBEO01034396">
    <property type="protein sequence ID" value="CAD8507736.1"/>
    <property type="molecule type" value="Transcribed_RNA"/>
</dbReference>
<dbReference type="InterPro" id="IPR036291">
    <property type="entry name" value="NAD(P)-bd_dom_sf"/>
</dbReference>
<feature type="binding site" evidence="6">
    <location>
        <position position="111"/>
    </location>
    <ligand>
        <name>NADP(+)</name>
        <dbReference type="ChEBI" id="CHEBI:58349"/>
    </ligand>
</feature>
<evidence type="ECO:0000256" key="1">
    <source>
        <dbReference type="ARBA" id="ARBA00006484"/>
    </source>
</evidence>
<keyword evidence="6" id="KW-0521">NADP</keyword>
<comment type="catalytic activity">
    <reaction evidence="4">
        <text>a (3R)-hydroxyacyl-[ACP] + NADP(+) = a 3-oxoacyl-[ACP] + NADPH + H(+)</text>
        <dbReference type="Rhea" id="RHEA:17397"/>
        <dbReference type="Rhea" id="RHEA-COMP:9916"/>
        <dbReference type="Rhea" id="RHEA-COMP:9945"/>
        <dbReference type="ChEBI" id="CHEBI:15378"/>
        <dbReference type="ChEBI" id="CHEBI:57783"/>
        <dbReference type="ChEBI" id="CHEBI:58349"/>
        <dbReference type="ChEBI" id="CHEBI:78776"/>
        <dbReference type="ChEBI" id="CHEBI:78827"/>
        <dbReference type="EC" id="1.1.1.100"/>
    </reaction>
</comment>
<evidence type="ECO:0000259" key="9">
    <source>
        <dbReference type="SMART" id="SM00822"/>
    </source>
</evidence>
<evidence type="ECO:0000256" key="8">
    <source>
        <dbReference type="SAM" id="MobiDB-lite"/>
    </source>
</evidence>
<dbReference type="PRINTS" id="PR00081">
    <property type="entry name" value="GDHRDH"/>
</dbReference>
<feature type="active site" description="Proton acceptor" evidence="5">
    <location>
        <position position="176"/>
    </location>
</feature>
<dbReference type="PANTHER" id="PTHR42879">
    <property type="entry name" value="3-OXOACYL-(ACYL-CARRIER-PROTEIN) REDUCTASE"/>
    <property type="match status" value="1"/>
</dbReference>
<dbReference type="Pfam" id="PF00106">
    <property type="entry name" value="adh_short"/>
    <property type="match status" value="1"/>
</dbReference>
<dbReference type="FunFam" id="3.40.50.720:FF:000173">
    <property type="entry name" value="3-oxoacyl-[acyl-carrier protein] reductase"/>
    <property type="match status" value="1"/>
</dbReference>
<proteinExistence type="inferred from homology"/>
<reference evidence="10" key="1">
    <citation type="submission" date="2021-01" db="EMBL/GenBank/DDBJ databases">
        <authorList>
            <person name="Corre E."/>
            <person name="Pelletier E."/>
            <person name="Niang G."/>
            <person name="Scheremetjew M."/>
            <person name="Finn R."/>
            <person name="Kale V."/>
            <person name="Holt S."/>
            <person name="Cochrane G."/>
            <person name="Meng A."/>
            <person name="Brown T."/>
            <person name="Cohen L."/>
        </authorList>
    </citation>
    <scope>NUCLEOTIDE SEQUENCE</scope>
    <source>
        <strain evidence="10">CCMP325</strain>
    </source>
</reference>
<dbReference type="CDD" id="cd05333">
    <property type="entry name" value="BKR_SDR_c"/>
    <property type="match status" value="1"/>
</dbReference>
<evidence type="ECO:0000256" key="6">
    <source>
        <dbReference type="PIRSR" id="PIRSR611284-2"/>
    </source>
</evidence>
<dbReference type="PANTHER" id="PTHR42879:SF2">
    <property type="entry name" value="3-OXOACYL-[ACYL-CARRIER-PROTEIN] REDUCTASE FABG"/>
    <property type="match status" value="1"/>
</dbReference>
<dbReference type="GO" id="GO:0004316">
    <property type="term" value="F:3-oxoacyl-[acyl-carrier-protein] reductase (NADPH) activity"/>
    <property type="evidence" value="ECO:0007669"/>
    <property type="project" value="UniProtKB-EC"/>
</dbReference>
<dbReference type="NCBIfam" id="NF009466">
    <property type="entry name" value="PRK12826.1-2"/>
    <property type="match status" value="1"/>
</dbReference>
<dbReference type="Gene3D" id="3.40.50.720">
    <property type="entry name" value="NAD(P)-binding Rossmann-like Domain"/>
    <property type="match status" value="1"/>
</dbReference>
<protein>
    <recommendedName>
        <fullName evidence="2">3-oxoacyl-[acyl-carrier-protein] reductase</fullName>
        <ecNumber evidence="2">1.1.1.100</ecNumber>
    </recommendedName>
</protein>
<dbReference type="PRINTS" id="PR00080">
    <property type="entry name" value="SDRFAMILY"/>
</dbReference>
<keyword evidence="3" id="KW-0560">Oxidoreductase</keyword>
<dbReference type="EC" id="1.1.1.100" evidence="2"/>
<sequence>MMRGRSLQLRSAETTRSAEARGPTMALALVTGASRGIGKSIALELGKRGSNVIVNYAGSQQAAEGVVKELEGMGVKAMAVKADTSDPAQVDAMFKAIAESFDEPISVLVNNAGITRDTLVMRMKFEDWKSVIDVNLGGVFLCSQAAAKVMLKKRAGRIINISSVVGQIGNPGQANYAAAKGGVIGMTMSNAKEFAGRGVTVNCVCPGFIESDMTAELNAEYMEEVKKMIPLGRLGLASEVAGMVAFLAMDPACNYVTGHCFNVDGGIAIGA</sequence>
<feature type="compositionally biased region" description="Polar residues" evidence="8">
    <location>
        <begin position="8"/>
        <end position="17"/>
    </location>
</feature>
<evidence type="ECO:0000256" key="2">
    <source>
        <dbReference type="ARBA" id="ARBA00012948"/>
    </source>
</evidence>
<evidence type="ECO:0000256" key="7">
    <source>
        <dbReference type="RuleBase" id="RU000363"/>
    </source>
</evidence>